<dbReference type="RefSeq" id="WP_284100713.1">
    <property type="nucleotide sequence ID" value="NZ_JARRAF010000009.1"/>
</dbReference>
<sequence>MIRAASRRFGLLLLLVSLAAPALVSAPALASNDTAGGGSITETGDPLQSALRRKRPRGPIFIAIGSVLLFGVPHATGAPQYCSPQFRVVNFSNTAIREIAFTTNFTGQGSDKIVGSTVTNFNGVPVRGSVFRYFYQLDTANCSGLKGEVEILYCKYSNGDDCSGDIHPVHGGGVPLKRKTG</sequence>
<evidence type="ECO:0000313" key="3">
    <source>
        <dbReference type="Proteomes" id="UP001172778"/>
    </source>
</evidence>
<evidence type="ECO:0008006" key="4">
    <source>
        <dbReference type="Google" id="ProtNLM"/>
    </source>
</evidence>
<evidence type="ECO:0000313" key="2">
    <source>
        <dbReference type="EMBL" id="MDK2124402.1"/>
    </source>
</evidence>
<evidence type="ECO:0000256" key="1">
    <source>
        <dbReference type="SAM" id="SignalP"/>
    </source>
</evidence>
<feature type="chain" id="PRO_5046665469" description="Secreted protein" evidence="1">
    <location>
        <begin position="31"/>
        <end position="181"/>
    </location>
</feature>
<gene>
    <name evidence="2" type="ORF">PZA18_10100</name>
</gene>
<dbReference type="Proteomes" id="UP001172778">
    <property type="component" value="Unassembled WGS sequence"/>
</dbReference>
<accession>A0ABT7DWG4</accession>
<keyword evidence="1" id="KW-0732">Signal</keyword>
<feature type="signal peptide" evidence="1">
    <location>
        <begin position="1"/>
        <end position="30"/>
    </location>
</feature>
<comment type="caution">
    <text evidence="2">The sequence shown here is derived from an EMBL/GenBank/DDBJ whole genome shotgun (WGS) entry which is preliminary data.</text>
</comment>
<protein>
    <recommendedName>
        <fullName evidence="4">Secreted protein</fullName>
    </recommendedName>
</protein>
<keyword evidence="3" id="KW-1185">Reference proteome</keyword>
<name>A0ABT7DWG4_9NEIS</name>
<dbReference type="EMBL" id="JARRAF010000009">
    <property type="protein sequence ID" value="MDK2124402.1"/>
    <property type="molecule type" value="Genomic_DNA"/>
</dbReference>
<proteinExistence type="predicted"/>
<organism evidence="2 3">
    <name type="scientific">Parachitinimonas caeni</name>
    <dbReference type="NCBI Taxonomy" id="3031301"/>
    <lineage>
        <taxon>Bacteria</taxon>
        <taxon>Pseudomonadati</taxon>
        <taxon>Pseudomonadota</taxon>
        <taxon>Betaproteobacteria</taxon>
        <taxon>Neisseriales</taxon>
        <taxon>Chitinibacteraceae</taxon>
        <taxon>Parachitinimonas</taxon>
    </lineage>
</organism>
<reference evidence="2" key="1">
    <citation type="submission" date="2023-03" db="EMBL/GenBank/DDBJ databases">
        <title>Chitinimonas shenzhenensis gen. nov., sp. nov., a novel member of family Burkholderiaceae isolated from activated sludge collected in Shen Zhen, China.</title>
        <authorList>
            <person name="Wang X."/>
        </authorList>
    </citation>
    <scope>NUCLEOTIDE SEQUENCE</scope>
    <source>
        <strain evidence="2">DQS-5</strain>
    </source>
</reference>